<keyword evidence="1" id="KW-0812">Transmembrane</keyword>
<proteinExistence type="predicted"/>
<organism evidence="2 3">
    <name type="scientific">Acaryochloris thomasi RCC1774</name>
    <dbReference type="NCBI Taxonomy" id="1764569"/>
    <lineage>
        <taxon>Bacteria</taxon>
        <taxon>Bacillati</taxon>
        <taxon>Cyanobacteriota</taxon>
        <taxon>Cyanophyceae</taxon>
        <taxon>Acaryochloridales</taxon>
        <taxon>Acaryochloridaceae</taxon>
        <taxon>Acaryochloris</taxon>
        <taxon>Acaryochloris thomasi</taxon>
    </lineage>
</organism>
<keyword evidence="3" id="KW-1185">Reference proteome</keyword>
<reference evidence="2 3" key="1">
    <citation type="journal article" date="2018" name="Sci. Rep.">
        <title>A novel species of the marine cyanobacterium Acaryochloris with a unique pigment content and lifestyle.</title>
        <authorList>
            <person name="Partensky F."/>
            <person name="Six C."/>
            <person name="Ratin M."/>
            <person name="Garczarek L."/>
            <person name="Vaulot D."/>
            <person name="Probert I."/>
            <person name="Calteau A."/>
            <person name="Gourvil P."/>
            <person name="Marie D."/>
            <person name="Grebert T."/>
            <person name="Bouchier C."/>
            <person name="Le Panse S."/>
            <person name="Gachenot M."/>
            <person name="Rodriguez F."/>
            <person name="Garrido J.L."/>
        </authorList>
    </citation>
    <scope>NUCLEOTIDE SEQUENCE [LARGE SCALE GENOMIC DNA]</scope>
    <source>
        <strain evidence="2 3">RCC1774</strain>
    </source>
</reference>
<accession>A0A2W1J7G9</accession>
<evidence type="ECO:0000313" key="3">
    <source>
        <dbReference type="Proteomes" id="UP000248857"/>
    </source>
</evidence>
<gene>
    <name evidence="2" type="ORF">C1752_17094</name>
</gene>
<protein>
    <submittedName>
        <fullName evidence="2">Uncharacterized protein</fullName>
    </submittedName>
</protein>
<dbReference type="Proteomes" id="UP000248857">
    <property type="component" value="Unassembled WGS sequence"/>
</dbReference>
<sequence>MTSATATAQQYSVANELIPAEAAARLKRSEGFPVPRVFGGTVDQEGLANNYAVGPVSSAAEKTSGKTRLWQAVAFAAVTWIPVSIAILVS</sequence>
<dbReference type="AlphaFoldDB" id="A0A2W1J7G9"/>
<name>A0A2W1J7G9_9CYAN</name>
<dbReference type="EMBL" id="PQWO01000052">
    <property type="protein sequence ID" value="PZD70188.1"/>
    <property type="molecule type" value="Genomic_DNA"/>
</dbReference>
<comment type="caution">
    <text evidence="2">The sequence shown here is derived from an EMBL/GenBank/DDBJ whole genome shotgun (WGS) entry which is preliminary data.</text>
</comment>
<evidence type="ECO:0000313" key="2">
    <source>
        <dbReference type="EMBL" id="PZD70188.1"/>
    </source>
</evidence>
<keyword evidence="1" id="KW-1133">Transmembrane helix</keyword>
<evidence type="ECO:0000256" key="1">
    <source>
        <dbReference type="SAM" id="Phobius"/>
    </source>
</evidence>
<feature type="transmembrane region" description="Helical" evidence="1">
    <location>
        <begin position="69"/>
        <end position="89"/>
    </location>
</feature>
<dbReference type="RefSeq" id="WP_110989253.1">
    <property type="nucleotide sequence ID" value="NZ_CAWNWM010000052.1"/>
</dbReference>
<dbReference type="OrthoDB" id="571921at2"/>
<keyword evidence="1" id="KW-0472">Membrane</keyword>